<dbReference type="GO" id="GO:0005739">
    <property type="term" value="C:mitochondrion"/>
    <property type="evidence" value="ECO:0007669"/>
    <property type="project" value="TreeGrafter"/>
</dbReference>
<dbReference type="InterPro" id="IPR003604">
    <property type="entry name" value="Matrin/U1-like-C_Znf_C2H2"/>
</dbReference>
<comment type="caution">
    <text evidence="10">The sequence shown here is derived from an EMBL/GenBank/DDBJ whole genome shotgun (WGS) entry which is preliminary data.</text>
</comment>
<dbReference type="InterPro" id="IPR018022">
    <property type="entry name" value="IPT"/>
</dbReference>
<reference evidence="10 11" key="1">
    <citation type="submission" date="2019-09" db="EMBL/GenBank/DDBJ databases">
        <title>Draft genome of the ectomycorrhizal ascomycete Sphaerosporella brunnea.</title>
        <authorList>
            <consortium name="DOE Joint Genome Institute"/>
            <person name="Benucci G.M."/>
            <person name="Marozzi G."/>
            <person name="Antonielli L."/>
            <person name="Sanchez S."/>
            <person name="Marco P."/>
            <person name="Wang X."/>
            <person name="Falini L.B."/>
            <person name="Barry K."/>
            <person name="Haridas S."/>
            <person name="Lipzen A."/>
            <person name="Labutti K."/>
            <person name="Grigoriev I.V."/>
            <person name="Murat C."/>
            <person name="Martin F."/>
            <person name="Albertini E."/>
            <person name="Donnini D."/>
            <person name="Bonito G."/>
        </authorList>
    </citation>
    <scope>NUCLEOTIDE SEQUENCE [LARGE SCALE GENOMIC DNA]</scope>
    <source>
        <strain evidence="10 11">Sb_GMNB300</strain>
    </source>
</reference>
<accession>A0A5J5ELB7</accession>
<organism evidence="10 11">
    <name type="scientific">Sphaerosporella brunnea</name>
    <dbReference type="NCBI Taxonomy" id="1250544"/>
    <lineage>
        <taxon>Eukaryota</taxon>
        <taxon>Fungi</taxon>
        <taxon>Dikarya</taxon>
        <taxon>Ascomycota</taxon>
        <taxon>Pezizomycotina</taxon>
        <taxon>Pezizomycetes</taxon>
        <taxon>Pezizales</taxon>
        <taxon>Pyronemataceae</taxon>
        <taxon>Sphaerosporella</taxon>
    </lineage>
</organism>
<dbReference type="InParanoid" id="A0A5J5ELB7"/>
<dbReference type="InterPro" id="IPR036236">
    <property type="entry name" value="Znf_C2H2_sf"/>
</dbReference>
<dbReference type="NCBIfam" id="TIGR00174">
    <property type="entry name" value="miaA"/>
    <property type="match status" value="1"/>
</dbReference>
<dbReference type="Gene3D" id="3.30.160.60">
    <property type="entry name" value="Classic Zinc Finger"/>
    <property type="match status" value="1"/>
</dbReference>
<dbReference type="Gene3D" id="3.40.50.300">
    <property type="entry name" value="P-loop containing nucleotide triphosphate hydrolases"/>
    <property type="match status" value="1"/>
</dbReference>
<dbReference type="FunCoup" id="A0A5J5ELB7">
    <property type="interactions" value="998"/>
</dbReference>
<keyword evidence="3 6" id="KW-0547">Nucleotide-binding</keyword>
<comment type="function">
    <text evidence="6">Catalyzes the transfer of a dimethylallyl group onto the adenine at position 37.</text>
</comment>
<evidence type="ECO:0000313" key="11">
    <source>
        <dbReference type="Proteomes" id="UP000326924"/>
    </source>
</evidence>
<evidence type="ECO:0000313" key="10">
    <source>
        <dbReference type="EMBL" id="KAA8896013.1"/>
    </source>
</evidence>
<dbReference type="PANTHER" id="PTHR11088:SF89">
    <property type="entry name" value="TRNA DIMETHYLALLYLTRANSFERASE"/>
    <property type="match status" value="1"/>
</dbReference>
<name>A0A5J5ELB7_9PEZI</name>
<keyword evidence="4" id="KW-0479">Metal-binding</keyword>
<evidence type="ECO:0000256" key="2">
    <source>
        <dbReference type="ARBA" id="ARBA00022679"/>
    </source>
</evidence>
<dbReference type="AlphaFoldDB" id="A0A5J5ELB7"/>
<dbReference type="InterPro" id="IPR030666">
    <property type="entry name" value="IPP_transferase_euk"/>
</dbReference>
<dbReference type="HAMAP" id="MF_00185">
    <property type="entry name" value="IPP_trans"/>
    <property type="match status" value="1"/>
</dbReference>
<keyword evidence="5 6" id="KW-0067">ATP-binding</keyword>
<dbReference type="InterPro" id="IPR027417">
    <property type="entry name" value="P-loop_NTPase"/>
</dbReference>
<dbReference type="GO" id="GO:0006400">
    <property type="term" value="P:tRNA modification"/>
    <property type="evidence" value="ECO:0007669"/>
    <property type="project" value="TreeGrafter"/>
</dbReference>
<dbReference type="GO" id="GO:0003676">
    <property type="term" value="F:nucleic acid binding"/>
    <property type="evidence" value="ECO:0007669"/>
    <property type="project" value="InterPro"/>
</dbReference>
<evidence type="ECO:0000256" key="7">
    <source>
        <dbReference type="RuleBase" id="RU003783"/>
    </source>
</evidence>
<evidence type="ECO:0000259" key="9">
    <source>
        <dbReference type="SMART" id="SM00451"/>
    </source>
</evidence>
<dbReference type="GO" id="GO:0008270">
    <property type="term" value="F:zinc ion binding"/>
    <property type="evidence" value="ECO:0007669"/>
    <property type="project" value="UniProtKB-KW"/>
</dbReference>
<dbReference type="EMBL" id="VXIS01000231">
    <property type="protein sequence ID" value="KAA8896013.1"/>
    <property type="molecule type" value="Genomic_DNA"/>
</dbReference>
<evidence type="ECO:0000256" key="1">
    <source>
        <dbReference type="ARBA" id="ARBA00005842"/>
    </source>
</evidence>
<proteinExistence type="inferred from homology"/>
<keyword evidence="4" id="KW-0862">Zinc</keyword>
<evidence type="ECO:0000256" key="3">
    <source>
        <dbReference type="ARBA" id="ARBA00022741"/>
    </source>
</evidence>
<dbReference type="SUPFAM" id="SSF57667">
    <property type="entry name" value="beta-beta-alpha zinc fingers"/>
    <property type="match status" value="1"/>
</dbReference>
<sequence>MSGPPLISVIGATGTGKSQLAVELALSLNGEVINADAMQLYRGLPIITNKITSEERKGVPHHLLGCLDPSDVWQVGKFIKEAEKTIEDIRRRGHLPILVGGTHYYVQSLLFPHGNEEKKEDADNEYAFPPVDINLAEKYPVLDAPTPKLYSALKAVDPIIAARWHPNDRRKIRRSLEIYYSTGCKQTASEVYAAQRAAKQQSVSPDIPKYRNLIFWVHSETDVLRARLDSRVGKMITAGMWEEIEEMERLYYSFGDEADLNQGIWQSIGFKEFLPYLKMRKTGAGEKELEEARTAAVENMKTATRQYARSQVKWVRIKFLNALRAANESGNHSSIFLMDSTDVPKYDENVTLPAIDIAQDFLEYKLLPNPLTLSELAKTCLTPQRDFDISQRPDLWAQRTCEVCDVITTNEPEWERHLKSSKHKKKVAGTKKKEEIEKFLRKRGEAEASQKETEA</sequence>
<dbReference type="GO" id="GO:0005524">
    <property type="term" value="F:ATP binding"/>
    <property type="evidence" value="ECO:0007669"/>
    <property type="project" value="UniProtKB-UniRule"/>
</dbReference>
<comment type="catalytic activity">
    <reaction evidence="6 7">
        <text>adenosine(37) in tRNA + dimethylallyl diphosphate = N(6)-dimethylallyladenosine(37) in tRNA + diphosphate</text>
        <dbReference type="Rhea" id="RHEA:26482"/>
        <dbReference type="Rhea" id="RHEA-COMP:10162"/>
        <dbReference type="Rhea" id="RHEA-COMP:10375"/>
        <dbReference type="ChEBI" id="CHEBI:33019"/>
        <dbReference type="ChEBI" id="CHEBI:57623"/>
        <dbReference type="ChEBI" id="CHEBI:74411"/>
        <dbReference type="ChEBI" id="CHEBI:74415"/>
        <dbReference type="EC" id="2.5.1.75"/>
    </reaction>
</comment>
<keyword evidence="6" id="KW-0963">Cytoplasm</keyword>
<comment type="similarity">
    <text evidence="1 6 8">Belongs to the IPP transferase family.</text>
</comment>
<keyword evidence="2 6" id="KW-0808">Transferase</keyword>
<keyword evidence="4" id="KW-0863">Zinc-finger</keyword>
<dbReference type="OrthoDB" id="775260at2759"/>
<dbReference type="Pfam" id="PF01715">
    <property type="entry name" value="IPPT"/>
    <property type="match status" value="1"/>
</dbReference>
<dbReference type="SUPFAM" id="SSF52540">
    <property type="entry name" value="P-loop containing nucleoside triphosphate hydrolases"/>
    <property type="match status" value="2"/>
</dbReference>
<dbReference type="EC" id="2.5.1.75" evidence="6 7"/>
<dbReference type="InterPro" id="IPR039657">
    <property type="entry name" value="Dimethylallyltransferase"/>
</dbReference>
<dbReference type="Pfam" id="PF12874">
    <property type="entry name" value="zf-met"/>
    <property type="match status" value="1"/>
</dbReference>
<keyword evidence="6 7" id="KW-0819">tRNA processing</keyword>
<feature type="domain" description="U1-type" evidence="9">
    <location>
        <begin position="396"/>
        <end position="430"/>
    </location>
</feature>
<evidence type="ECO:0000256" key="8">
    <source>
        <dbReference type="RuleBase" id="RU003785"/>
    </source>
</evidence>
<dbReference type="Proteomes" id="UP000326924">
    <property type="component" value="Unassembled WGS sequence"/>
</dbReference>
<protein>
    <recommendedName>
        <fullName evidence="6 7">tRNA dimethylallyltransferase</fullName>
        <ecNumber evidence="6 7">2.5.1.75</ecNumber>
    </recommendedName>
</protein>
<evidence type="ECO:0000256" key="5">
    <source>
        <dbReference type="ARBA" id="ARBA00022840"/>
    </source>
</evidence>
<dbReference type="SMART" id="SM00451">
    <property type="entry name" value="ZnF_U1"/>
    <property type="match status" value="1"/>
</dbReference>
<keyword evidence="11" id="KW-1185">Reference proteome</keyword>
<evidence type="ECO:0000256" key="6">
    <source>
        <dbReference type="PIRNR" id="PIRNR039110"/>
    </source>
</evidence>
<dbReference type="GO" id="GO:0052381">
    <property type="term" value="F:tRNA dimethylallyltransferase activity"/>
    <property type="evidence" value="ECO:0007669"/>
    <property type="project" value="UniProtKB-UniRule"/>
</dbReference>
<dbReference type="PIRSF" id="PIRSF039110">
    <property type="entry name" value="IPP_transferase"/>
    <property type="match status" value="1"/>
</dbReference>
<dbReference type="Gene3D" id="1.10.20.140">
    <property type="match status" value="1"/>
</dbReference>
<gene>
    <name evidence="10" type="ORF">FN846DRAFT_911121</name>
</gene>
<dbReference type="InterPro" id="IPR013087">
    <property type="entry name" value="Znf_C2H2_type"/>
</dbReference>
<dbReference type="PANTHER" id="PTHR11088">
    <property type="entry name" value="TRNA DIMETHYLALLYLTRANSFERASE"/>
    <property type="match status" value="1"/>
</dbReference>
<evidence type="ECO:0000256" key="4">
    <source>
        <dbReference type="ARBA" id="ARBA00022771"/>
    </source>
</evidence>